<reference evidence="4" key="1">
    <citation type="submission" date="2023-02" db="EMBL/GenBank/DDBJ databases">
        <title>Pathogen: clinical or host-associated sample.</title>
        <authorList>
            <person name="Hergert J."/>
            <person name="Casey R."/>
            <person name="Wagner J."/>
            <person name="Young E.L."/>
            <person name="Oakeson K.F."/>
        </authorList>
    </citation>
    <scope>NUCLEOTIDE SEQUENCE</scope>
    <source>
        <strain evidence="4">2022CK-00830</strain>
    </source>
</reference>
<dbReference type="InterPro" id="IPR008964">
    <property type="entry name" value="Invasin/intimin_cell_adhesion"/>
</dbReference>
<gene>
    <name evidence="4" type="ORF">PUW23_16315</name>
</gene>
<organism evidence="4 5">
    <name type="scientific">Paenibacillus urinalis</name>
    <dbReference type="NCBI Taxonomy" id="521520"/>
    <lineage>
        <taxon>Bacteria</taxon>
        <taxon>Bacillati</taxon>
        <taxon>Bacillota</taxon>
        <taxon>Bacilli</taxon>
        <taxon>Bacillales</taxon>
        <taxon>Paenibacillaceae</taxon>
        <taxon>Paenibacillus</taxon>
    </lineage>
</organism>
<protein>
    <submittedName>
        <fullName evidence="4">DUF5704 domain-containing protein</fullName>
    </submittedName>
</protein>
<name>A0AAX3MUZ9_9BACL</name>
<evidence type="ECO:0000313" key="4">
    <source>
        <dbReference type="EMBL" id="WDH81092.1"/>
    </source>
</evidence>
<feature type="domain" description="BIG2" evidence="2">
    <location>
        <begin position="233"/>
        <end position="300"/>
    </location>
</feature>
<proteinExistence type="predicted"/>
<evidence type="ECO:0000313" key="5">
    <source>
        <dbReference type="Proteomes" id="UP001220962"/>
    </source>
</evidence>
<evidence type="ECO:0000256" key="1">
    <source>
        <dbReference type="SAM" id="MobiDB-lite"/>
    </source>
</evidence>
<sequence length="1146" mass="128980">MRKILLTLSSLMIFYFLLTSISTVSALWNEGYPPVGEQHGVTLTPDNGGNPAFRKQTLKVKVTGISNPNPATTWTQGDEDQWVAVRNEGADRETTSTYVDRNGNKWPVAKYVTDKINTREYAPESMTDDVGNSYKQEFIEELDLLNVSYVAGSTFAFTENPQWTRGNVFSILSTKTGKEPTNDDLYEHVDRRVYNMKPNGEPKYQVKYEVHLKIEYTGFIKEIKELKVEEDMSMSVDEKKPLYAKVKTTQYDGSESSWVDVSYRDSVKWSSDNKGVATVDAAGRVTAVSEGSARITAIWDSEEGPYHLYDYATVTVGGDPDEEPEQPGGEAACTPTINPPSQSSSPTTTFMDPGAQGHILADDDANGLHFDATIGIPTSEHLYANAWGYHYMYQHTFGQQKGTITYDCNAEITYVLKWEEAQDPLPDEDGNMVEVPPEPKSVSETVNYQFSFERDYSYWTVNNLEVYGIEQATMSNYALPGKTVTLRPNGYTAPSVQLDKSENVEEHVIPKNSGAISFTPDEVDGGDSKPSPPDDTSLLLGMAEAQTGPPEVKNDSLDFTWKGTTTTVMDGETVIQNGPSPTKIPQAPKIRSYKDSGETILYENQLLISQSLLNEADNPSSGTINYTLIQPAVGGGATRSYPINPINEVTVHTSVVNFSLVSDDQAHNQKTIPNMKRSALILERPFKVRIPTEGQHTSYPGYGNRDYAKYYRIKQVKFPFDVFSHDQSQFYPQDTWINVPVAQLDTTFYLPVWVDEGEYQVEFRNIAENAPSNYNAQNEQDANLDLIHHIASDEVSVEVIGRLYDFRITDIADYSWENVFRTTEGSSAPTGVSYWVGTLGIDGDPRGIDERFTTPIRPGSHPAEGYKNVAMKTGYHFKFDFKTKGNMFGPEDGIRITPTFYFVTKDGRTRVPVDLYYHTKEQYFVRIGSEEDQVQRYVILNERLRNVPAGQLQDTARYKYHHDESLHTGMITESAYQSYYQTVFTKMKTPVGGWDLLMIPEQLRTFIGPKTNIPVTASSDTLRANASIQQWYGEYSLPAEPYVVRQGTNISEYARTNRGIDEKSPIFLKNGYIIVNFNLESIQEGKVNAPHLQYIHAPLMNQWKMEGYQNRVFDAYGHAFSLLDGDVVFYHADQSSRDDFSPQVPH</sequence>
<dbReference type="AlphaFoldDB" id="A0AAX3MUZ9"/>
<evidence type="ECO:0000259" key="2">
    <source>
        <dbReference type="Pfam" id="PF02368"/>
    </source>
</evidence>
<evidence type="ECO:0000259" key="3">
    <source>
        <dbReference type="Pfam" id="PF18964"/>
    </source>
</evidence>
<dbReference type="Proteomes" id="UP001220962">
    <property type="component" value="Chromosome"/>
</dbReference>
<dbReference type="Gene3D" id="2.60.40.1080">
    <property type="match status" value="1"/>
</dbReference>
<dbReference type="Pfam" id="PF18964">
    <property type="entry name" value="DUF5704"/>
    <property type="match status" value="1"/>
</dbReference>
<dbReference type="InterPro" id="IPR043759">
    <property type="entry name" value="DUF5704"/>
</dbReference>
<accession>A0AAX3MUZ9</accession>
<dbReference type="SUPFAM" id="SSF49373">
    <property type="entry name" value="Invasin/intimin cell-adhesion fragments"/>
    <property type="match status" value="1"/>
</dbReference>
<feature type="region of interest" description="Disordered" evidence="1">
    <location>
        <begin position="318"/>
        <end position="358"/>
    </location>
</feature>
<feature type="domain" description="DUF5704" evidence="3">
    <location>
        <begin position="370"/>
        <end position="555"/>
    </location>
</feature>
<dbReference type="EMBL" id="CP118101">
    <property type="protein sequence ID" value="WDH81092.1"/>
    <property type="molecule type" value="Genomic_DNA"/>
</dbReference>
<feature type="region of interest" description="Disordered" evidence="1">
    <location>
        <begin position="514"/>
        <end position="536"/>
    </location>
</feature>
<dbReference type="RefSeq" id="WP_274358825.1">
    <property type="nucleotide sequence ID" value="NZ_CP118101.1"/>
</dbReference>
<feature type="compositionally biased region" description="Low complexity" evidence="1">
    <location>
        <begin position="326"/>
        <end position="349"/>
    </location>
</feature>
<dbReference type="InterPro" id="IPR003343">
    <property type="entry name" value="Big_2"/>
</dbReference>
<dbReference type="Pfam" id="PF02368">
    <property type="entry name" value="Big_2"/>
    <property type="match status" value="1"/>
</dbReference>